<dbReference type="Proteomes" id="UP000655208">
    <property type="component" value="Unassembled WGS sequence"/>
</dbReference>
<dbReference type="RefSeq" id="WP_188940464.1">
    <property type="nucleotide sequence ID" value="NZ_BMNA01000002.1"/>
</dbReference>
<dbReference type="Pfam" id="PF09900">
    <property type="entry name" value="DUF2127"/>
    <property type="match status" value="1"/>
</dbReference>
<comment type="caution">
    <text evidence="3">The sequence shown here is derived from an EMBL/GenBank/DDBJ whole genome shotgun (WGS) entry which is preliminary data.</text>
</comment>
<keyword evidence="4" id="KW-1185">Reference proteome</keyword>
<dbReference type="InterPro" id="IPR021125">
    <property type="entry name" value="DUF2127"/>
</dbReference>
<dbReference type="EMBL" id="BMNA01000002">
    <property type="protein sequence ID" value="GGL92752.1"/>
    <property type="molecule type" value="Genomic_DNA"/>
</dbReference>
<evidence type="ECO:0000313" key="4">
    <source>
        <dbReference type="Proteomes" id="UP000655208"/>
    </source>
</evidence>
<protein>
    <recommendedName>
        <fullName evidence="5">DUF2127 domain-containing protein</fullName>
    </recommendedName>
</protein>
<keyword evidence="2" id="KW-0812">Transmembrane</keyword>
<reference evidence="3" key="2">
    <citation type="submission" date="2020-09" db="EMBL/GenBank/DDBJ databases">
        <authorList>
            <person name="Sun Q."/>
            <person name="Zhou Y."/>
        </authorList>
    </citation>
    <scope>NUCLEOTIDE SEQUENCE</scope>
    <source>
        <strain evidence="3">CGMCC 4.7308</strain>
    </source>
</reference>
<dbReference type="AlphaFoldDB" id="A0A917SRP9"/>
<feature type="transmembrane region" description="Helical" evidence="2">
    <location>
        <begin position="147"/>
        <end position="170"/>
    </location>
</feature>
<accession>A0A917SRP9</accession>
<gene>
    <name evidence="3" type="ORF">GCM10011594_10700</name>
</gene>
<keyword evidence="2" id="KW-0472">Membrane</keyword>
<evidence type="ECO:0000256" key="1">
    <source>
        <dbReference type="SAM" id="MobiDB-lite"/>
    </source>
</evidence>
<evidence type="ECO:0008006" key="5">
    <source>
        <dbReference type="Google" id="ProtNLM"/>
    </source>
</evidence>
<feature type="transmembrane region" description="Helical" evidence="2">
    <location>
        <begin position="82"/>
        <end position="100"/>
    </location>
</feature>
<keyword evidence="2" id="KW-1133">Transmembrane helix</keyword>
<proteinExistence type="predicted"/>
<sequence>MDWDLRTCAHRGHETYAPTEPDLRERVRVRTPAGEAWRCLRCATFVVGPPRGEGPADRAPEVPRGRALRDRRILRLIAVERWLRTVGLLLLAVLVLVFRHRRTDLHRSFLEDFPLLRPFARQIGWNIQDSHIVRWIDDAFSLTPTTLVWVSVGLVAYAALQAVEGAGLWLARRWGEYLSVVATAVFLPLEMYELTERVTALRVVLFLLNLAVVVWLVASKRLFGVRGGAAAQQALHRSESLLTVERAAAGGPPSDPAGGATTSTPGSLSGTGAAR</sequence>
<feature type="region of interest" description="Disordered" evidence="1">
    <location>
        <begin position="246"/>
        <end position="275"/>
    </location>
</feature>
<evidence type="ECO:0000313" key="3">
    <source>
        <dbReference type="EMBL" id="GGL92752.1"/>
    </source>
</evidence>
<name>A0A917SRP9_9ACTN</name>
<reference evidence="3" key="1">
    <citation type="journal article" date="2014" name="Int. J. Syst. Evol. Microbiol.">
        <title>Complete genome sequence of Corynebacterium casei LMG S-19264T (=DSM 44701T), isolated from a smear-ripened cheese.</title>
        <authorList>
            <consortium name="US DOE Joint Genome Institute (JGI-PGF)"/>
            <person name="Walter F."/>
            <person name="Albersmeier A."/>
            <person name="Kalinowski J."/>
            <person name="Ruckert C."/>
        </authorList>
    </citation>
    <scope>NUCLEOTIDE SEQUENCE</scope>
    <source>
        <strain evidence="3">CGMCC 4.7308</strain>
    </source>
</reference>
<feature type="transmembrane region" description="Helical" evidence="2">
    <location>
        <begin position="200"/>
        <end position="218"/>
    </location>
</feature>
<evidence type="ECO:0000256" key="2">
    <source>
        <dbReference type="SAM" id="Phobius"/>
    </source>
</evidence>
<feature type="transmembrane region" description="Helical" evidence="2">
    <location>
        <begin position="177"/>
        <end position="194"/>
    </location>
</feature>
<feature type="compositionally biased region" description="Low complexity" evidence="1">
    <location>
        <begin position="247"/>
        <end position="275"/>
    </location>
</feature>
<organism evidence="3 4">
    <name type="scientific">Nakamurella endophytica</name>
    <dbReference type="NCBI Taxonomy" id="1748367"/>
    <lineage>
        <taxon>Bacteria</taxon>
        <taxon>Bacillati</taxon>
        <taxon>Actinomycetota</taxon>
        <taxon>Actinomycetes</taxon>
        <taxon>Nakamurellales</taxon>
        <taxon>Nakamurellaceae</taxon>
        <taxon>Nakamurella</taxon>
    </lineage>
</organism>